<keyword evidence="2" id="KW-0496">Mitochondrion</keyword>
<feature type="transmembrane region" description="Helical" evidence="1">
    <location>
        <begin position="51"/>
        <end position="68"/>
    </location>
</feature>
<protein>
    <submittedName>
        <fullName evidence="2">NADH dehydrogenase subunit 6</fullName>
    </submittedName>
</protein>
<feature type="transmembrane region" description="Helical" evidence="1">
    <location>
        <begin position="26"/>
        <end position="44"/>
    </location>
</feature>
<gene>
    <name evidence="2" type="primary">ND6</name>
</gene>
<sequence>MLGGFFFLAIVSCVMSYINVDPMKSSFFLIFSLLLVMPLISFFLHVWFSYFICLLFLSGIFVILVYFSSLSKIGYVVTPFYFIGGVLSVFFFYPFFYSVTDVVAVNNFYFSVYWMLLVWVILVLIFFMNFTSYFLNFSGALRKV</sequence>
<reference evidence="2" key="1">
    <citation type="submission" date="2016-10" db="EMBL/GenBank/DDBJ databases">
        <title>Ascaris phylogeny based on multiple whole mtDNA genomes.</title>
        <authorList>
            <person name="Nejsum P."/>
            <person name="Hawash M.B.F."/>
            <person name="Betson M."/>
            <person name="Stothard J.R."/>
            <person name="Gasser R.B."/>
            <person name="Andersen L.O."/>
        </authorList>
    </citation>
    <scope>NUCLEOTIDE SEQUENCE</scope>
    <source>
        <strain evidence="2">PUK2_2</strain>
    </source>
</reference>
<evidence type="ECO:0000256" key="1">
    <source>
        <dbReference type="SAM" id="Phobius"/>
    </source>
</evidence>
<proteinExistence type="predicted"/>
<geneLocation type="mitochondrion" evidence="2"/>
<keyword evidence="1" id="KW-1133">Transmembrane helix</keyword>
<accession>A0A1P8P124</accession>
<dbReference type="AlphaFoldDB" id="A0A1P8P124"/>
<feature type="transmembrane region" description="Helical" evidence="1">
    <location>
        <begin position="80"/>
        <end position="100"/>
    </location>
</feature>
<keyword evidence="1" id="KW-0812">Transmembrane</keyword>
<dbReference type="EMBL" id="KY045804">
    <property type="protein sequence ID" value="APX55604.1"/>
    <property type="molecule type" value="Genomic_DNA"/>
</dbReference>
<evidence type="ECO:0000313" key="2">
    <source>
        <dbReference type="EMBL" id="APX55604.1"/>
    </source>
</evidence>
<feature type="transmembrane region" description="Helical" evidence="1">
    <location>
        <begin position="112"/>
        <end position="135"/>
    </location>
</feature>
<keyword evidence="1" id="KW-0472">Membrane</keyword>
<name>A0A1P8P124_ASCSU</name>
<organism evidence="2">
    <name type="scientific">Ascaris suum</name>
    <name type="common">Pig roundworm</name>
    <name type="synonym">Ascaris lumbricoides</name>
    <dbReference type="NCBI Taxonomy" id="6253"/>
    <lineage>
        <taxon>Eukaryota</taxon>
        <taxon>Metazoa</taxon>
        <taxon>Ecdysozoa</taxon>
        <taxon>Nematoda</taxon>
        <taxon>Chromadorea</taxon>
        <taxon>Rhabditida</taxon>
        <taxon>Spirurina</taxon>
        <taxon>Ascaridomorpha</taxon>
        <taxon>Ascaridoidea</taxon>
        <taxon>Ascarididae</taxon>
        <taxon>Ascaris</taxon>
    </lineage>
</organism>